<keyword evidence="3" id="KW-1185">Reference proteome</keyword>
<dbReference type="OrthoDB" id="5876498at2759"/>
<dbReference type="HOGENOM" id="CLU_056063_1_1_1"/>
<dbReference type="EMBL" id="GL379833">
    <property type="protein sequence ID" value="EGT51389.1"/>
    <property type="molecule type" value="Genomic_DNA"/>
</dbReference>
<feature type="transmembrane region" description="Helical" evidence="1">
    <location>
        <begin position="70"/>
        <end position="87"/>
    </location>
</feature>
<reference evidence="3" key="1">
    <citation type="submission" date="2011-07" db="EMBL/GenBank/DDBJ databases">
        <authorList>
            <consortium name="Caenorhabditis brenneri Sequencing and Analysis Consortium"/>
            <person name="Wilson R.K."/>
        </authorList>
    </citation>
    <scope>NUCLEOTIDE SEQUENCE [LARGE SCALE GENOMIC DNA]</scope>
    <source>
        <strain evidence="3">PB2801</strain>
    </source>
</reference>
<dbReference type="Proteomes" id="UP000008068">
    <property type="component" value="Unassembled WGS sequence"/>
</dbReference>
<dbReference type="InterPro" id="IPR018817">
    <property type="entry name" value="7TM_GPCR_serpentine_rcpt_Srz"/>
</dbReference>
<evidence type="ECO:0000256" key="1">
    <source>
        <dbReference type="SAM" id="Phobius"/>
    </source>
</evidence>
<accession>G0N347</accession>
<organism evidence="3">
    <name type="scientific">Caenorhabditis brenneri</name>
    <name type="common">Nematode worm</name>
    <dbReference type="NCBI Taxonomy" id="135651"/>
    <lineage>
        <taxon>Eukaryota</taxon>
        <taxon>Metazoa</taxon>
        <taxon>Ecdysozoa</taxon>
        <taxon>Nematoda</taxon>
        <taxon>Chromadorea</taxon>
        <taxon>Rhabditida</taxon>
        <taxon>Rhabditina</taxon>
        <taxon>Rhabditomorpha</taxon>
        <taxon>Rhabditoidea</taxon>
        <taxon>Rhabditidae</taxon>
        <taxon>Peloderinae</taxon>
        <taxon>Caenorhabditis</taxon>
    </lineage>
</organism>
<gene>
    <name evidence="2" type="ORF">CAEBREN_20293</name>
</gene>
<name>G0N347_CAEBE</name>
<keyword evidence="1" id="KW-1133">Transmembrane helix</keyword>
<proteinExistence type="predicted"/>
<protein>
    <recommendedName>
        <fullName evidence="4">G-protein coupled receptors family 1 profile domain-containing protein</fullName>
    </recommendedName>
</protein>
<dbReference type="OMA" id="YESIVIH"/>
<feature type="transmembrane region" description="Helical" evidence="1">
    <location>
        <begin position="239"/>
        <end position="255"/>
    </location>
</feature>
<feature type="transmembrane region" description="Helical" evidence="1">
    <location>
        <begin position="29"/>
        <end position="49"/>
    </location>
</feature>
<feature type="transmembrane region" description="Helical" evidence="1">
    <location>
        <begin position="107"/>
        <end position="129"/>
    </location>
</feature>
<dbReference type="Pfam" id="PF10325">
    <property type="entry name" value="7TM_GPCR_Srz"/>
    <property type="match status" value="1"/>
</dbReference>
<dbReference type="InParanoid" id="G0N347"/>
<dbReference type="PANTHER" id="PTHR31720:SF12">
    <property type="entry name" value="SERPENTINE RECEPTOR, CLASS T-RELATED"/>
    <property type="match status" value="1"/>
</dbReference>
<feature type="transmembrane region" description="Helical" evidence="1">
    <location>
        <begin position="198"/>
        <end position="218"/>
    </location>
</feature>
<evidence type="ECO:0000313" key="2">
    <source>
        <dbReference type="EMBL" id="EGT51389.1"/>
    </source>
</evidence>
<dbReference type="PANTHER" id="PTHR31720">
    <property type="entry name" value="SERPENTINE RECEPTOR, CLASS Z-RELATED"/>
    <property type="match status" value="1"/>
</dbReference>
<feature type="transmembrane region" description="Helical" evidence="1">
    <location>
        <begin position="149"/>
        <end position="169"/>
    </location>
</feature>
<evidence type="ECO:0000313" key="3">
    <source>
        <dbReference type="Proteomes" id="UP000008068"/>
    </source>
</evidence>
<evidence type="ECO:0008006" key="4">
    <source>
        <dbReference type="Google" id="ProtNLM"/>
    </source>
</evidence>
<dbReference type="AlphaFoldDB" id="G0N347"/>
<sequence>MESAACNSTSLVFLLVKLTMEINQVISKIFYFSAYVFIFPAFVAVFQSMREKEKKTAVYPIINHFYQATCFTYPCFLLYEIIIRFLTNKMEQIDKQLVGSISDWGRFLLSLIVTVHLTILSLLAIQRFLLYFYQRFEKYVTLTKRNTNFLLAFLYLIVFLESIIVKAYFDFIGPYTIDIDVGEKIEVHIVNRYEKYILFKYLSIYAVFIASSILYVPILLSIRKHSRLQSVVKNRPHQYILYQTLLGVIFKYFSLKKFH</sequence>
<keyword evidence="1" id="KW-0812">Transmembrane</keyword>
<keyword evidence="1" id="KW-0472">Membrane</keyword>